<gene>
    <name evidence="7 11" type="primary">gcvT</name>
    <name evidence="11" type="ORF">ENV67_05390</name>
</gene>
<comment type="caution">
    <text evidence="11">The sequence shown here is derived from an EMBL/GenBank/DDBJ whole genome shotgun (WGS) entry which is preliminary data.</text>
</comment>
<accession>A0A7C4UGI4</accession>
<dbReference type="InterPro" id="IPR022903">
    <property type="entry name" value="GcvT_bac"/>
</dbReference>
<evidence type="ECO:0000256" key="1">
    <source>
        <dbReference type="ARBA" id="ARBA00008609"/>
    </source>
</evidence>
<evidence type="ECO:0000259" key="9">
    <source>
        <dbReference type="Pfam" id="PF01571"/>
    </source>
</evidence>
<dbReference type="HAMAP" id="MF_00259">
    <property type="entry name" value="GcvT"/>
    <property type="match status" value="1"/>
</dbReference>
<dbReference type="EC" id="2.1.2.10" evidence="2 7"/>
<dbReference type="PANTHER" id="PTHR43757:SF2">
    <property type="entry name" value="AMINOMETHYLTRANSFERASE, MITOCHONDRIAL"/>
    <property type="match status" value="1"/>
</dbReference>
<dbReference type="InterPro" id="IPR027266">
    <property type="entry name" value="TrmE/GcvT-like"/>
</dbReference>
<evidence type="ECO:0000256" key="5">
    <source>
        <dbReference type="ARBA" id="ARBA00031395"/>
    </source>
</evidence>
<dbReference type="GO" id="GO:0004047">
    <property type="term" value="F:aminomethyltransferase activity"/>
    <property type="evidence" value="ECO:0007669"/>
    <property type="project" value="UniProtKB-UniRule"/>
</dbReference>
<dbReference type="NCBIfam" id="NF001567">
    <property type="entry name" value="PRK00389.1"/>
    <property type="match status" value="1"/>
</dbReference>
<dbReference type="GO" id="GO:0019464">
    <property type="term" value="P:glycine decarboxylation via glycine cleavage system"/>
    <property type="evidence" value="ECO:0007669"/>
    <property type="project" value="UniProtKB-UniRule"/>
</dbReference>
<comment type="subunit">
    <text evidence="7">The glycine cleavage system is composed of four proteins: P, T, L and H.</text>
</comment>
<keyword evidence="11" id="KW-0489">Methyltransferase</keyword>
<name>A0A7C4UGI4_UNCW3</name>
<dbReference type="FunFam" id="4.10.1250.10:FF:000001">
    <property type="entry name" value="Aminomethyltransferase"/>
    <property type="match status" value="1"/>
</dbReference>
<protein>
    <recommendedName>
        <fullName evidence="2 7">Aminomethyltransferase</fullName>
        <ecNumber evidence="2 7">2.1.2.10</ecNumber>
    </recommendedName>
    <alternativeName>
        <fullName evidence="5 7">Glycine cleavage system T protein</fullName>
    </alternativeName>
</protein>
<reference evidence="11" key="1">
    <citation type="journal article" date="2020" name="mSystems">
        <title>Genome- and Community-Level Interaction Insights into Carbon Utilization and Element Cycling Functions of Hydrothermarchaeota in Hydrothermal Sediment.</title>
        <authorList>
            <person name="Zhou Z."/>
            <person name="Liu Y."/>
            <person name="Xu W."/>
            <person name="Pan J."/>
            <person name="Luo Z.H."/>
            <person name="Li M."/>
        </authorList>
    </citation>
    <scope>NUCLEOTIDE SEQUENCE [LARGE SCALE GENOMIC DNA]</scope>
    <source>
        <strain evidence="11">SpSt-780</strain>
    </source>
</reference>
<dbReference type="Gene3D" id="4.10.1250.10">
    <property type="entry name" value="Aminomethyltransferase fragment"/>
    <property type="match status" value="1"/>
</dbReference>
<evidence type="ECO:0000256" key="7">
    <source>
        <dbReference type="HAMAP-Rule" id="MF_00259"/>
    </source>
</evidence>
<dbReference type="Gene3D" id="3.30.1360.120">
    <property type="entry name" value="Probable tRNA modification gtpase trme, domain 1"/>
    <property type="match status" value="1"/>
</dbReference>
<dbReference type="FunFam" id="2.40.30.110:FF:000003">
    <property type="entry name" value="Aminomethyltransferase"/>
    <property type="match status" value="1"/>
</dbReference>
<dbReference type="PANTHER" id="PTHR43757">
    <property type="entry name" value="AMINOMETHYLTRANSFERASE"/>
    <property type="match status" value="1"/>
</dbReference>
<dbReference type="Pfam" id="PF01571">
    <property type="entry name" value="GCV_T"/>
    <property type="match status" value="1"/>
</dbReference>
<dbReference type="GO" id="GO:0032259">
    <property type="term" value="P:methylation"/>
    <property type="evidence" value="ECO:0007669"/>
    <property type="project" value="UniProtKB-KW"/>
</dbReference>
<sequence length="362" mass="41344">MLKRTPFYNKHKELGAKIVPFAGFEMPVYYKSIVEEVLAVRKNVGIFDVSHMGEIEIRGKDRIKFTEYITTNLVSSLNEFQVQYSTMLYPDGGIVDDLLVYNLPDYVLLVVNASNTEKDYNWILENKKWDVEIINKSDDIFQVAIQGPRSEELVQKFVDIQLKDMKYYWSGFFNSHNEKMLISRTGYTGEDGFEIYGNKDLAEYLWNTIFEIGKDFDLQPAGLGARDTLRLEMKYCLYGNDIDEKTNPLEAGLGWVVKFDKDFIGKDSLLKIKEGGIKRKLTCIELEGKMIARKGYNILCDGKNVGVITSGNWSPSIEKSIAMGYIDVNFAEIGKNVDVEIKGNKVKGTIVKPPFYKKGTHK</sequence>
<dbReference type="GO" id="GO:0005960">
    <property type="term" value="C:glycine cleavage complex"/>
    <property type="evidence" value="ECO:0007669"/>
    <property type="project" value="InterPro"/>
</dbReference>
<dbReference type="SUPFAM" id="SSF103025">
    <property type="entry name" value="Folate-binding domain"/>
    <property type="match status" value="1"/>
</dbReference>
<feature type="domain" description="GCVT N-terminal" evidence="9">
    <location>
        <begin position="7"/>
        <end position="261"/>
    </location>
</feature>
<evidence type="ECO:0000256" key="3">
    <source>
        <dbReference type="ARBA" id="ARBA00022576"/>
    </source>
</evidence>
<organism evidence="11">
    <name type="scientific">candidate division WOR-3 bacterium</name>
    <dbReference type="NCBI Taxonomy" id="2052148"/>
    <lineage>
        <taxon>Bacteria</taxon>
        <taxon>Bacteria division WOR-3</taxon>
    </lineage>
</organism>
<comment type="catalytic activity">
    <reaction evidence="6 7">
        <text>N(6)-[(R)-S(8)-aminomethyldihydrolipoyl]-L-lysyl-[protein] + (6S)-5,6,7,8-tetrahydrofolate = N(6)-[(R)-dihydrolipoyl]-L-lysyl-[protein] + (6R)-5,10-methylene-5,6,7,8-tetrahydrofolate + NH4(+)</text>
        <dbReference type="Rhea" id="RHEA:16945"/>
        <dbReference type="Rhea" id="RHEA-COMP:10475"/>
        <dbReference type="Rhea" id="RHEA-COMP:10492"/>
        <dbReference type="ChEBI" id="CHEBI:15636"/>
        <dbReference type="ChEBI" id="CHEBI:28938"/>
        <dbReference type="ChEBI" id="CHEBI:57453"/>
        <dbReference type="ChEBI" id="CHEBI:83100"/>
        <dbReference type="ChEBI" id="CHEBI:83143"/>
        <dbReference type="EC" id="2.1.2.10"/>
    </reaction>
</comment>
<dbReference type="GO" id="GO:0005829">
    <property type="term" value="C:cytosol"/>
    <property type="evidence" value="ECO:0007669"/>
    <property type="project" value="TreeGrafter"/>
</dbReference>
<keyword evidence="4 7" id="KW-0808">Transferase</keyword>
<evidence type="ECO:0000256" key="4">
    <source>
        <dbReference type="ARBA" id="ARBA00022679"/>
    </source>
</evidence>
<dbReference type="AlphaFoldDB" id="A0A7C4UGI4"/>
<dbReference type="PIRSF" id="PIRSF006487">
    <property type="entry name" value="GcvT"/>
    <property type="match status" value="1"/>
</dbReference>
<dbReference type="FunFam" id="3.30.70.1400:FF:000001">
    <property type="entry name" value="Aminomethyltransferase"/>
    <property type="match status" value="1"/>
</dbReference>
<dbReference type="Gene3D" id="2.40.30.110">
    <property type="entry name" value="Aminomethyltransferase beta-barrel domains"/>
    <property type="match status" value="1"/>
</dbReference>
<feature type="binding site" evidence="8">
    <location>
        <position position="194"/>
    </location>
    <ligand>
        <name>substrate</name>
    </ligand>
</feature>
<dbReference type="NCBIfam" id="TIGR00528">
    <property type="entry name" value="gcvT"/>
    <property type="match status" value="1"/>
</dbReference>
<dbReference type="Pfam" id="PF08669">
    <property type="entry name" value="GCV_T_C"/>
    <property type="match status" value="1"/>
</dbReference>
<evidence type="ECO:0000259" key="10">
    <source>
        <dbReference type="Pfam" id="PF08669"/>
    </source>
</evidence>
<evidence type="ECO:0000256" key="8">
    <source>
        <dbReference type="PIRSR" id="PIRSR006487-1"/>
    </source>
</evidence>
<evidence type="ECO:0000256" key="2">
    <source>
        <dbReference type="ARBA" id="ARBA00012616"/>
    </source>
</evidence>
<comment type="function">
    <text evidence="7">The glycine cleavage system catalyzes the degradation of glycine.</text>
</comment>
<dbReference type="GO" id="GO:0008168">
    <property type="term" value="F:methyltransferase activity"/>
    <property type="evidence" value="ECO:0007669"/>
    <property type="project" value="UniProtKB-KW"/>
</dbReference>
<dbReference type="InterPro" id="IPR006222">
    <property type="entry name" value="GCVT_N"/>
</dbReference>
<dbReference type="InterPro" id="IPR013977">
    <property type="entry name" value="GcvT_C"/>
</dbReference>
<dbReference type="EMBL" id="DTHG01000068">
    <property type="protein sequence ID" value="HGW91958.1"/>
    <property type="molecule type" value="Genomic_DNA"/>
</dbReference>
<comment type="similarity">
    <text evidence="1 7">Belongs to the GcvT family.</text>
</comment>
<dbReference type="Gene3D" id="3.30.70.1400">
    <property type="entry name" value="Aminomethyltransferase beta-barrel domains"/>
    <property type="match status" value="1"/>
</dbReference>
<dbReference type="InterPro" id="IPR028896">
    <property type="entry name" value="GcvT/YgfZ/DmdA"/>
</dbReference>
<feature type="domain" description="Aminomethyltransferase C-terminal" evidence="10">
    <location>
        <begin position="279"/>
        <end position="357"/>
    </location>
</feature>
<dbReference type="InterPro" id="IPR029043">
    <property type="entry name" value="GcvT/YgfZ_C"/>
</dbReference>
<keyword evidence="3 7" id="KW-0032">Aminotransferase</keyword>
<evidence type="ECO:0000313" key="11">
    <source>
        <dbReference type="EMBL" id="HGW91958.1"/>
    </source>
</evidence>
<proteinExistence type="inferred from homology"/>
<dbReference type="SUPFAM" id="SSF101790">
    <property type="entry name" value="Aminomethyltransferase beta-barrel domain"/>
    <property type="match status" value="1"/>
</dbReference>
<evidence type="ECO:0000256" key="6">
    <source>
        <dbReference type="ARBA" id="ARBA00047665"/>
    </source>
</evidence>
<dbReference type="GO" id="GO:0008483">
    <property type="term" value="F:transaminase activity"/>
    <property type="evidence" value="ECO:0007669"/>
    <property type="project" value="UniProtKB-KW"/>
</dbReference>
<dbReference type="InterPro" id="IPR006223">
    <property type="entry name" value="GcvT"/>
</dbReference>